<dbReference type="Gene3D" id="3.90.70.10">
    <property type="entry name" value="Cysteine proteinases"/>
    <property type="match status" value="1"/>
</dbReference>
<dbReference type="SUPFAM" id="SSF54001">
    <property type="entry name" value="Cysteine proteinases"/>
    <property type="match status" value="1"/>
</dbReference>
<protein>
    <recommendedName>
        <fullName evidence="4">Aminopeptidase</fullName>
    </recommendedName>
</protein>
<dbReference type="EMBL" id="JANDHW010000013">
    <property type="protein sequence ID" value="MCP9612730.1"/>
    <property type="molecule type" value="Genomic_DNA"/>
</dbReference>
<keyword evidence="7" id="KW-1185">Reference proteome</keyword>
<evidence type="ECO:0000256" key="5">
    <source>
        <dbReference type="SAM" id="SignalP"/>
    </source>
</evidence>
<dbReference type="InterPro" id="IPR004134">
    <property type="entry name" value="Peptidase_C1B"/>
</dbReference>
<accession>A0ABT1MJE1</accession>
<keyword evidence="1 4" id="KW-0645">Protease</keyword>
<keyword evidence="5" id="KW-0732">Signal</keyword>
<dbReference type="PROSITE" id="PS00139">
    <property type="entry name" value="THIOL_PROTEASE_CYS"/>
    <property type="match status" value="1"/>
</dbReference>
<evidence type="ECO:0000313" key="7">
    <source>
        <dbReference type="Proteomes" id="UP001205603"/>
    </source>
</evidence>
<dbReference type="Proteomes" id="UP001205603">
    <property type="component" value="Unassembled WGS sequence"/>
</dbReference>
<proteinExistence type="inferred from homology"/>
<keyword evidence="4" id="KW-0031">Aminopeptidase</keyword>
<dbReference type="InterPro" id="IPR000169">
    <property type="entry name" value="Pept_cys_AS"/>
</dbReference>
<keyword evidence="3 4" id="KW-0788">Thiol protease</keyword>
<feature type="chain" id="PRO_5045878083" description="Aminopeptidase" evidence="5">
    <location>
        <begin position="21"/>
        <end position="400"/>
    </location>
</feature>
<evidence type="ECO:0000256" key="2">
    <source>
        <dbReference type="ARBA" id="ARBA00022801"/>
    </source>
</evidence>
<name>A0ABT1MJE1_9BACT</name>
<evidence type="ECO:0000256" key="4">
    <source>
        <dbReference type="PIRNR" id="PIRNR005700"/>
    </source>
</evidence>
<dbReference type="InterPro" id="IPR038765">
    <property type="entry name" value="Papain-like_cys_pep_sf"/>
</dbReference>
<keyword evidence="2 4" id="KW-0378">Hydrolase</keyword>
<feature type="signal peptide" evidence="5">
    <location>
        <begin position="1"/>
        <end position="20"/>
    </location>
</feature>
<evidence type="ECO:0000313" key="6">
    <source>
        <dbReference type="EMBL" id="MCP9612730.1"/>
    </source>
</evidence>
<comment type="caution">
    <text evidence="6">The sequence shown here is derived from an EMBL/GenBank/DDBJ whole genome shotgun (WGS) entry which is preliminary data.</text>
</comment>
<dbReference type="Pfam" id="PF03051">
    <property type="entry name" value="Peptidase_C1_2"/>
    <property type="match status" value="2"/>
</dbReference>
<comment type="similarity">
    <text evidence="4">Belongs to the peptidase C1 family.</text>
</comment>
<evidence type="ECO:0000256" key="1">
    <source>
        <dbReference type="ARBA" id="ARBA00022670"/>
    </source>
</evidence>
<dbReference type="PANTHER" id="PTHR10363">
    <property type="entry name" value="BLEOMYCIN HYDROLASE"/>
    <property type="match status" value="1"/>
</dbReference>
<sequence length="400" mass="45269">MLKHGLTVSLLLLAFTVGFAKNDTKKKDEKGYKFTEVKTLATTPVKNQSSSGTCWSFSGTSFFESELLRQGKPEVDLSEMFIVRHSYMEKAEKYVRMHGATNFAAGGSTYDVMHVIKEYGIVPEEVYTGLNYGTDVHRHGELDAVLEAYVKAVVSNKNRTLTTAWKEGFNGILDAYLGKLPEKFTYQGKEYTPKTFAASLGLNMDDYVSITSFSHHPFYETFAIEVPDNWAWAPSYNIPLDDFARIFANSIDKGYTVYWASDVSERGFAYNKGFAVVPDADLSDMTDSEKARWTKLTDSEKESQLYKLEEPGAEKKITQEMRQEAFDNYQTTDDHGMHIVGTAVDQKGNKYYKVKNSWGPNQIYGGYFYASEPFVLYKTLNIVVNKNAIPDDIAKKMNLK</sequence>
<evidence type="ECO:0000256" key="3">
    <source>
        <dbReference type="ARBA" id="ARBA00022807"/>
    </source>
</evidence>
<reference evidence="6 7" key="1">
    <citation type="submission" date="2022-07" db="EMBL/GenBank/DDBJ databases">
        <title>Fecal culturing of patients with breast cancer.</title>
        <authorList>
            <person name="Teng N.M.Y."/>
            <person name="Kiu R."/>
            <person name="Evans R."/>
            <person name="Baker D.J."/>
            <person name="Zenner C."/>
            <person name="Robinson S.D."/>
            <person name="Hall L.J."/>
        </authorList>
    </citation>
    <scope>NUCLEOTIDE SEQUENCE [LARGE SCALE GENOMIC DNA]</scope>
    <source>
        <strain evidence="6 7">LH1063</strain>
    </source>
</reference>
<organism evidence="6 7">
    <name type="scientific">Coprobacter tertius</name>
    <dbReference type="NCBI Taxonomy" id="2944915"/>
    <lineage>
        <taxon>Bacteria</taxon>
        <taxon>Pseudomonadati</taxon>
        <taxon>Bacteroidota</taxon>
        <taxon>Bacteroidia</taxon>
        <taxon>Bacteroidales</taxon>
        <taxon>Barnesiellaceae</taxon>
        <taxon>Coprobacter</taxon>
    </lineage>
</organism>
<gene>
    <name evidence="6" type="ORF">NMU02_11570</name>
</gene>
<dbReference type="PANTHER" id="PTHR10363:SF2">
    <property type="entry name" value="BLEOMYCIN HYDROLASE"/>
    <property type="match status" value="1"/>
</dbReference>
<dbReference type="PIRSF" id="PIRSF005700">
    <property type="entry name" value="PepC"/>
    <property type="match status" value="1"/>
</dbReference>
<dbReference type="RefSeq" id="WP_255028079.1">
    <property type="nucleotide sequence ID" value="NZ_JANDHW010000013.1"/>
</dbReference>